<dbReference type="SMART" id="SM00382">
    <property type="entry name" value="AAA"/>
    <property type="match status" value="1"/>
</dbReference>
<evidence type="ECO:0000259" key="3">
    <source>
        <dbReference type="PROSITE" id="PS50893"/>
    </source>
</evidence>
<keyword evidence="2 4" id="KW-0067">ATP-binding</keyword>
<gene>
    <name evidence="4" type="ORF">HGA02_05805</name>
</gene>
<feature type="domain" description="ABC transporter" evidence="3">
    <location>
        <begin position="82"/>
        <end position="315"/>
    </location>
</feature>
<dbReference type="GO" id="GO:0005524">
    <property type="term" value="F:ATP binding"/>
    <property type="evidence" value="ECO:0007669"/>
    <property type="project" value="UniProtKB-KW"/>
</dbReference>
<dbReference type="PROSITE" id="PS50893">
    <property type="entry name" value="ABC_TRANSPORTER_2"/>
    <property type="match status" value="1"/>
</dbReference>
<dbReference type="InterPro" id="IPR050107">
    <property type="entry name" value="ABC_carbohydrate_import_ATPase"/>
</dbReference>
<comment type="caution">
    <text evidence="4">The sequence shown here is derived from an EMBL/GenBank/DDBJ whole genome shotgun (WGS) entry which is preliminary data.</text>
</comment>
<evidence type="ECO:0000313" key="4">
    <source>
        <dbReference type="EMBL" id="NKY39066.1"/>
    </source>
</evidence>
<evidence type="ECO:0000313" key="5">
    <source>
        <dbReference type="Proteomes" id="UP000777774"/>
    </source>
</evidence>
<dbReference type="InterPro" id="IPR003593">
    <property type="entry name" value="AAA+_ATPase"/>
</dbReference>
<evidence type="ECO:0000256" key="2">
    <source>
        <dbReference type="ARBA" id="ARBA00022840"/>
    </source>
</evidence>
<protein>
    <submittedName>
        <fullName evidence="4">ATP-binding cassette domain-containing protein</fullName>
    </submittedName>
</protein>
<dbReference type="PANTHER" id="PTHR43790:SF4">
    <property type="entry name" value="GUANOSINE IMPORT ATP-BINDING PROTEIN NUPO"/>
    <property type="match status" value="1"/>
</dbReference>
<dbReference type="Pfam" id="PF00005">
    <property type="entry name" value="ABC_tran"/>
    <property type="match status" value="1"/>
</dbReference>
<reference evidence="4 5" key="1">
    <citation type="submission" date="2020-04" db="EMBL/GenBank/DDBJ databases">
        <title>MicrobeNet Type strains.</title>
        <authorList>
            <person name="Nicholson A.C."/>
        </authorList>
    </citation>
    <scope>NUCLEOTIDE SEQUENCE [LARGE SCALE GENOMIC DNA]</scope>
    <source>
        <strain evidence="4 5">ATCC BAA-787</strain>
    </source>
</reference>
<organism evidence="4 5">
    <name type="scientific">Cellulomonas septica</name>
    <dbReference type="NCBI Taxonomy" id="285080"/>
    <lineage>
        <taxon>Bacteria</taxon>
        <taxon>Bacillati</taxon>
        <taxon>Actinomycetota</taxon>
        <taxon>Actinomycetes</taxon>
        <taxon>Micrococcales</taxon>
        <taxon>Cellulomonadaceae</taxon>
        <taxon>Cellulomonas</taxon>
    </lineage>
</organism>
<dbReference type="Gene3D" id="3.40.50.300">
    <property type="entry name" value="P-loop containing nucleotide triphosphate hydrolases"/>
    <property type="match status" value="2"/>
</dbReference>
<evidence type="ECO:0000256" key="1">
    <source>
        <dbReference type="ARBA" id="ARBA00022741"/>
    </source>
</evidence>
<dbReference type="Proteomes" id="UP000777774">
    <property type="component" value="Unassembled WGS sequence"/>
</dbReference>
<dbReference type="EMBL" id="JAAXOY010000094">
    <property type="protein sequence ID" value="NKY39066.1"/>
    <property type="molecule type" value="Genomic_DNA"/>
</dbReference>
<dbReference type="InterPro" id="IPR027417">
    <property type="entry name" value="P-loop_NTPase"/>
</dbReference>
<name>A0ABX1K0M8_9CELL</name>
<dbReference type="SUPFAM" id="SSF52540">
    <property type="entry name" value="P-loop containing nucleoside triphosphate hydrolases"/>
    <property type="match status" value="2"/>
</dbReference>
<feature type="non-terminal residue" evidence="4">
    <location>
        <position position="411"/>
    </location>
</feature>
<proteinExistence type="predicted"/>
<sequence length="411" mass="42969">MGASLWPVRRLGGGARSGRGARTRRCYVERVCPKHHGRSVRAHGYTEGYGTAYAVPAWCEPAVTAEPAVRAASRVGKPPALLEARSLTKRFGEVLANADVDLTVLPGTVHGLIGENGAGKSTLLKMLYGVYTPDEGRLYVDGAPVEPGSPADARALGIGMVFQDLRLVPALTVAENIALALPEGPLLGLRALSARVAEASARYGLSVDPAATVRHLSIGERQRTEILKVLMTGARLVILDEPTSVLAPQEVEALFGVVAQLRDQGLAVVLVTHKLNEVRAIADQVTVLRGGRVVVGAADPAGFTDAELVEAMVGRRVPPLAQERTPVPDTDRPSLRLRGATARGDRGHVALKGVDLDVRPGELVGVAGVAGSGQKELCEVALGLRPLTGGTVRVGDAEPGALTVRDAIAHG</sequence>
<dbReference type="InterPro" id="IPR003439">
    <property type="entry name" value="ABC_transporter-like_ATP-bd"/>
</dbReference>
<keyword evidence="5" id="KW-1185">Reference proteome</keyword>
<accession>A0ABX1K0M8</accession>
<keyword evidence="1" id="KW-0547">Nucleotide-binding</keyword>
<dbReference type="PANTHER" id="PTHR43790">
    <property type="entry name" value="CARBOHYDRATE TRANSPORT ATP-BINDING PROTEIN MG119-RELATED"/>
    <property type="match status" value="1"/>
</dbReference>
<dbReference type="CDD" id="cd03216">
    <property type="entry name" value="ABC_Carb_Monos_I"/>
    <property type="match status" value="1"/>
</dbReference>